<feature type="non-terminal residue" evidence="5">
    <location>
        <position position="1"/>
    </location>
</feature>
<accession>A0AA88IAY4</accession>
<dbReference type="InterPro" id="IPR021183">
    <property type="entry name" value="NatA_aux_su"/>
</dbReference>
<evidence type="ECO:0000256" key="4">
    <source>
        <dbReference type="SAM" id="MobiDB-lite"/>
    </source>
</evidence>
<organism evidence="5 6">
    <name type="scientific">Artemia franciscana</name>
    <name type="common">Brine shrimp</name>
    <name type="synonym">Artemia sanfranciscana</name>
    <dbReference type="NCBI Taxonomy" id="6661"/>
    <lineage>
        <taxon>Eukaryota</taxon>
        <taxon>Metazoa</taxon>
        <taxon>Ecdysozoa</taxon>
        <taxon>Arthropoda</taxon>
        <taxon>Crustacea</taxon>
        <taxon>Branchiopoda</taxon>
        <taxon>Anostraca</taxon>
        <taxon>Artemiidae</taxon>
        <taxon>Artemia</taxon>
    </lineage>
</organism>
<feature type="compositionally biased region" description="Basic and acidic residues" evidence="4">
    <location>
        <begin position="605"/>
        <end position="637"/>
    </location>
</feature>
<evidence type="ECO:0000313" key="6">
    <source>
        <dbReference type="Proteomes" id="UP001187531"/>
    </source>
</evidence>
<dbReference type="PIRSF" id="PIRSF000422">
    <property type="entry name" value="N-terminal-AcTrfase-A_aux_su"/>
    <property type="match status" value="1"/>
</dbReference>
<evidence type="ECO:0000256" key="3">
    <source>
        <dbReference type="PROSITE-ProRule" id="PRU00339"/>
    </source>
</evidence>
<gene>
    <name evidence="5" type="ORF">QYM36_008246</name>
</gene>
<dbReference type="AlphaFoldDB" id="A0AA88IAY4"/>
<evidence type="ECO:0008006" key="7">
    <source>
        <dbReference type="Google" id="ProtNLM"/>
    </source>
</evidence>
<name>A0AA88IAY4_ARTSF</name>
<dbReference type="GO" id="GO:0031415">
    <property type="term" value="C:NatA complex"/>
    <property type="evidence" value="ECO:0007669"/>
    <property type="project" value="TreeGrafter"/>
</dbReference>
<keyword evidence="1" id="KW-0677">Repeat</keyword>
<evidence type="ECO:0000313" key="5">
    <source>
        <dbReference type="EMBL" id="KAK2727690.1"/>
    </source>
</evidence>
<dbReference type="Proteomes" id="UP001187531">
    <property type="component" value="Unassembled WGS sequence"/>
</dbReference>
<evidence type="ECO:0000256" key="1">
    <source>
        <dbReference type="ARBA" id="ARBA00022737"/>
    </source>
</evidence>
<dbReference type="EMBL" id="JAVRJZ010000001">
    <property type="protein sequence ID" value="KAK2727690.1"/>
    <property type="molecule type" value="Genomic_DNA"/>
</dbReference>
<dbReference type="PANTHER" id="PTHR22767">
    <property type="entry name" value="N-TERMINAL ACETYLTRANSFERASE-RELATED"/>
    <property type="match status" value="1"/>
</dbReference>
<dbReference type="FunFam" id="1.25.40.1040:FF:000003">
    <property type="entry name" value="N-terminal acetyltransferase A, auxiliary subunit"/>
    <property type="match status" value="1"/>
</dbReference>
<dbReference type="Gene3D" id="1.25.40.1010">
    <property type="match status" value="1"/>
</dbReference>
<evidence type="ECO:0000256" key="2">
    <source>
        <dbReference type="ARBA" id="ARBA00022803"/>
    </source>
</evidence>
<dbReference type="InterPro" id="IPR011990">
    <property type="entry name" value="TPR-like_helical_dom_sf"/>
</dbReference>
<reference evidence="5" key="1">
    <citation type="submission" date="2023-07" db="EMBL/GenBank/DDBJ databases">
        <title>Chromosome-level genome assembly of Artemia franciscana.</title>
        <authorList>
            <person name="Jo E."/>
        </authorList>
    </citation>
    <scope>NUCLEOTIDE SEQUENCE</scope>
    <source>
        <tissue evidence="5">Whole body</tissue>
    </source>
</reference>
<dbReference type="PANTHER" id="PTHR22767:SF2">
    <property type="entry name" value="N(ALPHA)-ACETYLTRANSFERASE 15_16, ISOFORM A"/>
    <property type="match status" value="1"/>
</dbReference>
<dbReference type="InterPro" id="IPR019734">
    <property type="entry name" value="TPR_rpt"/>
</dbReference>
<feature type="region of interest" description="Disordered" evidence="4">
    <location>
        <begin position="590"/>
        <end position="645"/>
    </location>
</feature>
<dbReference type="Pfam" id="PF12569">
    <property type="entry name" value="NatA_aux_su"/>
    <property type="match status" value="1"/>
</dbReference>
<comment type="caution">
    <text evidence="5">The sequence shown here is derived from an EMBL/GenBank/DDBJ whole genome shotgun (WGS) entry which is preliminary data.</text>
</comment>
<keyword evidence="6" id="KW-1185">Reference proteome</keyword>
<feature type="repeat" description="TPR" evidence="3">
    <location>
        <begin position="81"/>
        <end position="114"/>
    </location>
</feature>
<proteinExistence type="predicted"/>
<dbReference type="Gene3D" id="1.25.40.1040">
    <property type="match status" value="1"/>
</dbReference>
<keyword evidence="2 3" id="KW-0802">TPR repeat</keyword>
<dbReference type="SMART" id="SM00028">
    <property type="entry name" value="TPR"/>
    <property type="match status" value="6"/>
</dbReference>
<protein>
    <recommendedName>
        <fullName evidence="7">N-alpha-acetyltransferase 16, NatA auxiliary subunit</fullName>
    </recommendedName>
</protein>
<dbReference type="PROSITE" id="PS50005">
    <property type="entry name" value="TPR"/>
    <property type="match status" value="1"/>
</dbReference>
<sequence>MPSSNPLPPKENTLFKRVVRCYEQKQYKNGLKFAKQILSNPKFSQHGETLAMKGLTLNCLGKKEEAYELVRLGLKNDLKSHVCWHVYGLLQRADKKYDEAIRCYRNALKCDKENVQILRDLSLLQIHLRDLEGYKETRHQLLLLRPAQRVSWIGYAMAHHLLKEYDVCLEILNEFSKTTTKVNYDYEQSELFLYQAQVILESGDLEGVLEHLSTYEDQICDKLSLKEMRADILYQLGKPKESEVLYRELLKRNQENRQYFIATEKCQNCLNDEDKLNLYENDLKIQYPKSSLVKRIPLAYAHRDKFRELVDQYMKVSFRKGVPPLFIDLRTLYNDPEKVKTIEDLILGYVKNLKTSEKFSILDPDPKEPASAILWCYFYLAQHFDYLGKVELALQYIDAAIEHTPTLIDAFVVRGKIFKHAGDPIEAYKCLDEAQSLDTADRFINSKAAKYMLRANLIQEAEEMCSKFTREGVSATENLNEMQCMWFQTESAAAYKRLGMFGEALKKCHEVERHFSEMVDDQFDFHTYCMRKMTLRSYMTLLRLEDKIRDHNFYFKAASCAIDVYLQLYDNPNLADEQPKENGEVHVELSANEKKLKSKLKKAQKKAEMEKAMQKEQNEKREMHMKNKQNPQDREPEPPSQDELIPSRLLKTDSPLKEAIKFLMPLQQLQYQRLETHLYAFEIYIRKQKPLLVIRSLKRAVKVAGVEHPKVKACLIRFMNTLPSFGELNPLVKEVIDKTSQSLLNGQSVNQLLEVKSAECVLEGLKILRTTQGGRQKIEETLQHFDELEGLSLRVAEEIYNLVLSRELPASETLVHELRAKFSRNFPFAALFRQEDQASKGTSIQDMIASLSSQVGSLQLDDGT</sequence>
<dbReference type="SUPFAM" id="SSF48452">
    <property type="entry name" value="TPR-like"/>
    <property type="match status" value="1"/>
</dbReference>